<reference evidence="1 2" key="1">
    <citation type="journal article" date="2012" name="Science">
        <title>The Paleozoic origin of enzymatic lignin decomposition reconstructed from 31 fungal genomes.</title>
        <authorList>
            <person name="Floudas D."/>
            <person name="Binder M."/>
            <person name="Riley R."/>
            <person name="Barry K."/>
            <person name="Blanchette R.A."/>
            <person name="Henrissat B."/>
            <person name="Martinez A.T."/>
            <person name="Otillar R."/>
            <person name="Spatafora J.W."/>
            <person name="Yadav J.S."/>
            <person name="Aerts A."/>
            <person name="Benoit I."/>
            <person name="Boyd A."/>
            <person name="Carlson A."/>
            <person name="Copeland A."/>
            <person name="Coutinho P.M."/>
            <person name="de Vries R.P."/>
            <person name="Ferreira P."/>
            <person name="Findley K."/>
            <person name="Foster B."/>
            <person name="Gaskell J."/>
            <person name="Glotzer D."/>
            <person name="Gorecki P."/>
            <person name="Heitman J."/>
            <person name="Hesse C."/>
            <person name="Hori C."/>
            <person name="Igarashi K."/>
            <person name="Jurgens J.A."/>
            <person name="Kallen N."/>
            <person name="Kersten P."/>
            <person name="Kohler A."/>
            <person name="Kuees U."/>
            <person name="Kumar T.K.A."/>
            <person name="Kuo A."/>
            <person name="LaButti K."/>
            <person name="Larrondo L.F."/>
            <person name="Lindquist E."/>
            <person name="Ling A."/>
            <person name="Lombard V."/>
            <person name="Lucas S."/>
            <person name="Lundell T."/>
            <person name="Martin R."/>
            <person name="McLaughlin D.J."/>
            <person name="Morgenstern I."/>
            <person name="Morin E."/>
            <person name="Murat C."/>
            <person name="Nagy L.G."/>
            <person name="Nolan M."/>
            <person name="Ohm R.A."/>
            <person name="Patyshakuliyeva A."/>
            <person name="Rokas A."/>
            <person name="Ruiz-Duenas F.J."/>
            <person name="Sabat G."/>
            <person name="Salamov A."/>
            <person name="Samejima M."/>
            <person name="Schmutz J."/>
            <person name="Slot J.C."/>
            <person name="St John F."/>
            <person name="Stenlid J."/>
            <person name="Sun H."/>
            <person name="Sun S."/>
            <person name="Syed K."/>
            <person name="Tsang A."/>
            <person name="Wiebenga A."/>
            <person name="Young D."/>
            <person name="Pisabarro A."/>
            <person name="Eastwood D.C."/>
            <person name="Martin F."/>
            <person name="Cullen D."/>
            <person name="Grigoriev I.V."/>
            <person name="Hibbett D.S."/>
        </authorList>
    </citation>
    <scope>NUCLEOTIDE SEQUENCE</scope>
    <source>
        <strain evidence="2">FP-58527</strain>
    </source>
</reference>
<name>S8F0E2_FOMSC</name>
<feature type="non-terminal residue" evidence="1">
    <location>
        <position position="241"/>
    </location>
</feature>
<dbReference type="OrthoDB" id="3270460at2759"/>
<dbReference type="HOGENOM" id="CLU_1158759_0_0_1"/>
<proteinExistence type="predicted"/>
<evidence type="ECO:0000313" key="2">
    <source>
        <dbReference type="Proteomes" id="UP000015241"/>
    </source>
</evidence>
<dbReference type="Proteomes" id="UP000015241">
    <property type="component" value="Unassembled WGS sequence"/>
</dbReference>
<accession>S8F0E2</accession>
<keyword evidence="2" id="KW-1185">Reference proteome</keyword>
<sequence length="241" mass="26736">MSRPKDYSHLRYHLRRKQPQDASVFHAVHIQHLHCSDESILSGSDKSAHEVKQSTDTLRALSFVSQYGAEWIVTLTGRVRNILTDKRAVDYNITRAPAPKSATVWYQITSDTFIEHLAAKTDPGRALRFWIVGEVAHDGAGLIEVEEATLHSAPASYDDGTLSASSSMLYRSKGETTATPAIFTSCYDATAAFTSYCAMGKYTASLIGVNDLVVVVEARPTKWKCDGKGKARYKGDWEPYR</sequence>
<dbReference type="AlphaFoldDB" id="S8F0E2"/>
<dbReference type="eggNOG" id="ENOG502RC8H">
    <property type="taxonomic scope" value="Eukaryota"/>
</dbReference>
<organism evidence="1 2">
    <name type="scientific">Fomitopsis schrenkii</name>
    <name type="common">Brown rot fungus</name>
    <dbReference type="NCBI Taxonomy" id="2126942"/>
    <lineage>
        <taxon>Eukaryota</taxon>
        <taxon>Fungi</taxon>
        <taxon>Dikarya</taxon>
        <taxon>Basidiomycota</taxon>
        <taxon>Agaricomycotina</taxon>
        <taxon>Agaricomycetes</taxon>
        <taxon>Polyporales</taxon>
        <taxon>Fomitopsis</taxon>
    </lineage>
</organism>
<protein>
    <submittedName>
        <fullName evidence="1">Uncharacterized protein</fullName>
    </submittedName>
</protein>
<evidence type="ECO:0000313" key="1">
    <source>
        <dbReference type="EMBL" id="EPS92504.1"/>
    </source>
</evidence>
<dbReference type="InParanoid" id="S8F0E2"/>
<gene>
    <name evidence="1" type="ORF">FOMPIDRAFT_1021008</name>
</gene>
<dbReference type="EMBL" id="KE504527">
    <property type="protein sequence ID" value="EPS92504.1"/>
    <property type="molecule type" value="Genomic_DNA"/>
</dbReference>